<evidence type="ECO:0000256" key="1">
    <source>
        <dbReference type="SAM" id="MobiDB-lite"/>
    </source>
</evidence>
<dbReference type="Proteomes" id="UP001281614">
    <property type="component" value="Unassembled WGS sequence"/>
</dbReference>
<evidence type="ECO:0000313" key="2">
    <source>
        <dbReference type="EMBL" id="KAK2780534.1"/>
    </source>
</evidence>
<proteinExistence type="predicted"/>
<evidence type="ECO:0000313" key="3">
    <source>
        <dbReference type="Proteomes" id="UP001281614"/>
    </source>
</evidence>
<name>A0AAD9YZG6_COLKA</name>
<comment type="caution">
    <text evidence="2">The sequence shown here is derived from an EMBL/GenBank/DDBJ whole genome shotgun (WGS) entry which is preliminary data.</text>
</comment>
<accession>A0AAD9YZG6</accession>
<protein>
    <submittedName>
        <fullName evidence="2">Uncharacterized protein</fullName>
    </submittedName>
</protein>
<gene>
    <name evidence="2" type="ORF">CKAH01_00478</name>
</gene>
<feature type="region of interest" description="Disordered" evidence="1">
    <location>
        <begin position="1"/>
        <end position="33"/>
    </location>
</feature>
<organism evidence="2 3">
    <name type="scientific">Colletotrichum kahawae</name>
    <name type="common">Coffee berry disease fungus</name>
    <dbReference type="NCBI Taxonomy" id="34407"/>
    <lineage>
        <taxon>Eukaryota</taxon>
        <taxon>Fungi</taxon>
        <taxon>Dikarya</taxon>
        <taxon>Ascomycota</taxon>
        <taxon>Pezizomycotina</taxon>
        <taxon>Sordariomycetes</taxon>
        <taxon>Hypocreomycetidae</taxon>
        <taxon>Glomerellales</taxon>
        <taxon>Glomerellaceae</taxon>
        <taxon>Colletotrichum</taxon>
        <taxon>Colletotrichum gloeosporioides species complex</taxon>
    </lineage>
</organism>
<keyword evidence="3" id="KW-1185">Reference proteome</keyword>
<sequence>MQTGNAADLRGKEEDQSINGPRQDTAFDTRGRGQNTDTACLLQLPQLTRCPARKQQIDRLWPMQLDGVIRACHSFISGFQTKGASLDMPMPKAPINDTMQLVLSAHRRRRPLFPPPGASRRQRQNCCIQAMDRRQGSTDQCPGRLLTAFDGLQTGSRHGTFRRMQPRYVPGDKHLVGFWFRAIL</sequence>
<reference evidence="2" key="1">
    <citation type="submission" date="2023-02" db="EMBL/GenBank/DDBJ databases">
        <title>Colletotrichum kahawae CIFC_Que2 genome sequencing and assembly.</title>
        <authorList>
            <person name="Baroncelli R."/>
        </authorList>
    </citation>
    <scope>NUCLEOTIDE SEQUENCE</scope>
    <source>
        <strain evidence="2">CIFC_Que2</strain>
    </source>
</reference>
<dbReference type="AlphaFoldDB" id="A0AAD9YZG6"/>
<dbReference type="EMBL" id="VYYT01000001">
    <property type="protein sequence ID" value="KAK2780534.1"/>
    <property type="molecule type" value="Genomic_DNA"/>
</dbReference>